<dbReference type="Gene3D" id="3.40.50.1110">
    <property type="entry name" value="SGNH hydrolase"/>
    <property type="match status" value="1"/>
</dbReference>
<dbReference type="CDD" id="cd01821">
    <property type="entry name" value="Rhamnogalacturan_acetylesterase_like"/>
    <property type="match status" value="1"/>
</dbReference>
<comment type="subcellular location">
    <subcellularLocation>
        <location evidence="4">Secreted</location>
    </subcellularLocation>
</comment>
<evidence type="ECO:0000256" key="1">
    <source>
        <dbReference type="ARBA" id="ARBA00008668"/>
    </source>
</evidence>
<evidence type="ECO:0000256" key="2">
    <source>
        <dbReference type="ARBA" id="ARBA00022801"/>
    </source>
</evidence>
<dbReference type="PANTHER" id="PTHR43695">
    <property type="entry name" value="PUTATIVE (AFU_ORTHOLOGUE AFUA_2G17250)-RELATED"/>
    <property type="match status" value="1"/>
</dbReference>
<organism evidence="7 8">
    <name type="scientific">Pseudoduganella guangdongensis</name>
    <dbReference type="NCBI Taxonomy" id="2692179"/>
    <lineage>
        <taxon>Bacteria</taxon>
        <taxon>Pseudomonadati</taxon>
        <taxon>Pseudomonadota</taxon>
        <taxon>Betaproteobacteria</taxon>
        <taxon>Burkholderiales</taxon>
        <taxon>Oxalobacteraceae</taxon>
        <taxon>Telluria group</taxon>
        <taxon>Pseudoduganella</taxon>
    </lineage>
</organism>
<dbReference type="EMBL" id="WWCJ01000006">
    <property type="protein sequence ID" value="MYN02409.1"/>
    <property type="molecule type" value="Genomic_DNA"/>
</dbReference>
<gene>
    <name evidence="7" type="ORF">GTP41_09880</name>
</gene>
<keyword evidence="4" id="KW-0964">Secreted</keyword>
<feature type="signal peptide" evidence="5">
    <location>
        <begin position="1"/>
        <end position="20"/>
    </location>
</feature>
<comment type="caution">
    <text evidence="7">The sequence shown here is derived from an EMBL/GenBank/DDBJ whole genome shotgun (WGS) entry which is preliminary data.</text>
</comment>
<keyword evidence="5" id="KW-0732">Signal</keyword>
<dbReference type="RefSeq" id="WP_161025414.1">
    <property type="nucleotide sequence ID" value="NZ_WWCJ01000006.1"/>
</dbReference>
<keyword evidence="4" id="KW-0119">Carbohydrate metabolism</keyword>
<dbReference type="Pfam" id="PF13472">
    <property type="entry name" value="Lipase_GDSL_2"/>
    <property type="match status" value="1"/>
</dbReference>
<dbReference type="GO" id="GO:0000272">
    <property type="term" value="P:polysaccharide catabolic process"/>
    <property type="evidence" value="ECO:0007669"/>
    <property type="project" value="UniProtKB-KW"/>
</dbReference>
<comment type="similarity">
    <text evidence="1">Belongs to the 'GDSL' lipolytic enzyme family.</text>
</comment>
<dbReference type="InterPro" id="IPR011050">
    <property type="entry name" value="Pectin_lyase_fold/virulence"/>
</dbReference>
<evidence type="ECO:0000256" key="3">
    <source>
        <dbReference type="ARBA" id="ARBA00023239"/>
    </source>
</evidence>
<dbReference type="GO" id="GO:0016788">
    <property type="term" value="F:hydrolase activity, acting on ester bonds"/>
    <property type="evidence" value="ECO:0007669"/>
    <property type="project" value="UniProtKB-ARBA"/>
</dbReference>
<dbReference type="InterPro" id="IPR037459">
    <property type="entry name" value="RhgT-like"/>
</dbReference>
<dbReference type="Pfam" id="PF00544">
    <property type="entry name" value="Pectate_lyase_4"/>
    <property type="match status" value="1"/>
</dbReference>
<dbReference type="SUPFAM" id="SSF51126">
    <property type="entry name" value="Pectin lyase-like"/>
    <property type="match status" value="1"/>
</dbReference>
<reference evidence="7 8" key="1">
    <citation type="submission" date="2019-12" db="EMBL/GenBank/DDBJ databases">
        <title>Novel species isolated from a subtropical stream in China.</title>
        <authorList>
            <person name="Lu H."/>
        </authorList>
    </citation>
    <scope>NUCLEOTIDE SEQUENCE [LARGE SCALE GENOMIC DNA]</scope>
    <source>
        <strain evidence="7 8">DS3</strain>
    </source>
</reference>
<dbReference type="Proteomes" id="UP000448575">
    <property type="component" value="Unassembled WGS sequence"/>
</dbReference>
<proteinExistence type="inferred from homology"/>
<keyword evidence="3 4" id="KW-0456">Lyase</keyword>
<feature type="chain" id="PRO_5026918914" description="Pectate lyase domain-containing protein" evidence="5">
    <location>
        <begin position="21"/>
        <end position="590"/>
    </location>
</feature>
<keyword evidence="4" id="KW-0624">Polysaccharide degradation</keyword>
<sequence>MLRHVLLSLACLTSLSAAQAADRIILTGDSTVASGGGYGDYLCRRQRPGTQCLNLAKNGRSSGSFRAEGRWDEVQALLRNSAGFNQTYVLMQFGHNDQPGKPGRSTDLVREYPANLARYVADVKAGGGVPVLVTSLTRRSFRNGYVWNDLAPWAAAAREVARREGAALLDLNALSLAAVQEMGPEQADTLAAPKGAGFDYTHLGPKGGRFFGDMAARELVRLFPALGPLVDPADTARGLAREHAPADGWAGMEGGTQGGAAAAAGAVHTIGTRAELLAALKTADAARIIQVRGTIDMADGAKPGVVRLPSNTTLIGLGEDAGFVNASLQLSNVSQVIIRNLSIRNPCDPAPKWDAQDGANGNWNSVYDGIAVSGSHHVWIDHNSFTDAPHTDGQAPRENGMLKQCHDGALDITGGSDFVTVSYNHFSLHEKNTLVGASDAAIGDEGHLRVTFANNFFDHVSTRAPRVRFGQVHLLNNFHKGSRKHAEYAHGYSVGIAKQARVIIDANAYEIEGARGCGDVLRNPGGADAGAVLDRGSQLNGKALVECGLAGDVGWSVPYRFTALPAADVQPNVMSNAGAGRLGLLRPAPR</sequence>
<evidence type="ECO:0000259" key="6">
    <source>
        <dbReference type="SMART" id="SM00656"/>
    </source>
</evidence>
<evidence type="ECO:0000256" key="5">
    <source>
        <dbReference type="SAM" id="SignalP"/>
    </source>
</evidence>
<name>A0A6N9HG98_9BURK</name>
<dbReference type="AlphaFoldDB" id="A0A6N9HG98"/>
<evidence type="ECO:0000313" key="8">
    <source>
        <dbReference type="Proteomes" id="UP000448575"/>
    </source>
</evidence>
<dbReference type="PANTHER" id="PTHR43695:SF1">
    <property type="entry name" value="RHAMNOGALACTURONAN ACETYLESTERASE"/>
    <property type="match status" value="1"/>
</dbReference>
<dbReference type="InterPro" id="IPR002022">
    <property type="entry name" value="Pec_lyase"/>
</dbReference>
<dbReference type="GO" id="GO:0005576">
    <property type="term" value="C:extracellular region"/>
    <property type="evidence" value="ECO:0007669"/>
    <property type="project" value="UniProtKB-SubCell"/>
</dbReference>
<protein>
    <recommendedName>
        <fullName evidence="6">Pectate lyase domain-containing protein</fullName>
    </recommendedName>
</protein>
<dbReference type="Gene3D" id="2.160.20.10">
    <property type="entry name" value="Single-stranded right-handed beta-helix, Pectin lyase-like"/>
    <property type="match status" value="1"/>
</dbReference>
<evidence type="ECO:0000256" key="4">
    <source>
        <dbReference type="RuleBase" id="RU361173"/>
    </source>
</evidence>
<accession>A0A6N9HG98</accession>
<keyword evidence="8" id="KW-1185">Reference proteome</keyword>
<dbReference type="InterPro" id="IPR012334">
    <property type="entry name" value="Pectin_lyas_fold"/>
</dbReference>
<feature type="domain" description="Pectate lyase" evidence="6">
    <location>
        <begin position="266"/>
        <end position="515"/>
    </location>
</feature>
<evidence type="ECO:0000313" key="7">
    <source>
        <dbReference type="EMBL" id="MYN02409.1"/>
    </source>
</evidence>
<keyword evidence="2" id="KW-0378">Hydrolase</keyword>
<dbReference type="InterPro" id="IPR013830">
    <property type="entry name" value="SGNH_hydro"/>
</dbReference>
<dbReference type="SMART" id="SM00656">
    <property type="entry name" value="Amb_all"/>
    <property type="match status" value="1"/>
</dbReference>
<dbReference type="SUPFAM" id="SSF52266">
    <property type="entry name" value="SGNH hydrolase"/>
    <property type="match status" value="1"/>
</dbReference>
<comment type="similarity">
    <text evidence="4">Belongs to the polysaccharide lyase 1 family.</text>
</comment>
<dbReference type="InterPro" id="IPR036514">
    <property type="entry name" value="SGNH_hydro_sf"/>
</dbReference>
<dbReference type="GO" id="GO:0016829">
    <property type="term" value="F:lyase activity"/>
    <property type="evidence" value="ECO:0007669"/>
    <property type="project" value="UniProtKB-KW"/>
</dbReference>